<keyword evidence="3" id="KW-1185">Reference proteome</keyword>
<sequence length="294" mass="32052">MGQAELHAHLGTGVTTVCRAWVVTRRDGTVFGFTDHDRDISFDGVTFKAETGLSARALAQSTGLSVDNTEAMGALSDSAIGEGDIAAGRFDGAEVVAWLVNWKDATARRILFRGHIGEVRRGEGAFHAELRGLSEALNRPVGRVYQKPCTAVLGDADCGFDLDTGGYAHEGALEGVEESRVFLCGALDGFDPGWFQRGRLKILSGEAEGLSVMIKRDHHRADGNRVIEVWEPLRAMVQAGEMVRLEAGCDKRFETCRLKFNNVMNFQGFPDVPEEDWITVQPTKAKVLNGGSRR</sequence>
<gene>
    <name evidence="2" type="ORF">J5474_00585</name>
</gene>
<protein>
    <submittedName>
        <fullName evidence="2">DUF2163 domain-containing protein</fullName>
    </submittedName>
</protein>
<reference evidence="2" key="1">
    <citation type="submission" date="2021-03" db="EMBL/GenBank/DDBJ databases">
        <title>Sagittula salina sp. nov. strain M10.9X isolated from the marine waste.</title>
        <authorList>
            <person name="Satari L."/>
            <person name="Molina-Menor E."/>
            <person name="Vidal-Verdu A."/>
            <person name="Pascual J."/>
            <person name="Pereto J."/>
            <person name="Porcar M."/>
        </authorList>
    </citation>
    <scope>NUCLEOTIDE SEQUENCE</scope>
    <source>
        <strain evidence="2">M10.9X</strain>
    </source>
</reference>
<dbReference type="AlphaFoldDB" id="A0A940MQ26"/>
<dbReference type="Proteomes" id="UP000675940">
    <property type="component" value="Unassembled WGS sequence"/>
</dbReference>
<organism evidence="2 3">
    <name type="scientific">Sagittula salina</name>
    <dbReference type="NCBI Taxonomy" id="2820268"/>
    <lineage>
        <taxon>Bacteria</taxon>
        <taxon>Pseudomonadati</taxon>
        <taxon>Pseudomonadota</taxon>
        <taxon>Alphaproteobacteria</taxon>
        <taxon>Rhodobacterales</taxon>
        <taxon>Roseobacteraceae</taxon>
        <taxon>Sagittula</taxon>
    </lineage>
</organism>
<evidence type="ECO:0000313" key="3">
    <source>
        <dbReference type="Proteomes" id="UP000675940"/>
    </source>
</evidence>
<dbReference type="RefSeq" id="WP_209358407.1">
    <property type="nucleotide sequence ID" value="NZ_JAGISH010000001.1"/>
</dbReference>
<evidence type="ECO:0000313" key="2">
    <source>
        <dbReference type="EMBL" id="MBP0480989.1"/>
    </source>
</evidence>
<dbReference type="InterPro" id="IPR018964">
    <property type="entry name" value="Phage_phiJL001_Gp84_C"/>
</dbReference>
<evidence type="ECO:0000259" key="1">
    <source>
        <dbReference type="Pfam" id="PF09356"/>
    </source>
</evidence>
<dbReference type="NCBIfam" id="TIGR02218">
    <property type="entry name" value="phg_TIGR02218"/>
    <property type="match status" value="1"/>
</dbReference>
<comment type="caution">
    <text evidence="2">The sequence shown here is derived from an EMBL/GenBank/DDBJ whole genome shotgun (WGS) entry which is preliminary data.</text>
</comment>
<proteinExistence type="predicted"/>
<dbReference type="EMBL" id="JAGISH010000001">
    <property type="protein sequence ID" value="MBP0480989.1"/>
    <property type="molecule type" value="Genomic_DNA"/>
</dbReference>
<dbReference type="InterPro" id="IPR011928">
    <property type="entry name" value="Phage_phiJL001_Gp84"/>
</dbReference>
<feature type="domain" description="Bacteriophage phiJL001 Gp84 C-terminal" evidence="1">
    <location>
        <begin position="193"/>
        <end position="276"/>
    </location>
</feature>
<accession>A0A940MQ26</accession>
<name>A0A940MQ26_9RHOB</name>
<dbReference type="Pfam" id="PF09356">
    <property type="entry name" value="Phage_BR0599"/>
    <property type="match status" value="1"/>
</dbReference>
<dbReference type="Pfam" id="PF09931">
    <property type="entry name" value="Phage_phiJL001_Gp84_N"/>
    <property type="match status" value="1"/>
</dbReference>